<evidence type="ECO:0000313" key="15">
    <source>
        <dbReference type="Proteomes" id="UP000694544"/>
    </source>
</evidence>
<sequence length="1027" mass="108110">MANLLKTVVTGCSCPFLSNLGSCKVLPGKKNFLRTFHTHRILWCKAPVKPGIPYKQLTVGVPKEIFQNEKRVALSPAGVQALVKQGFNVVVESGAGEASKFSDDHYRAAGAQIQGTKEVLASDLVVKVRAPMLNPTLGIHEADLLKTSGTLISFIYPAQNPDLLNKLSKRNTTVLAMDQVPRVTIAQGYDALSSMANIAGAAALEQFKSLGAEPLEVDLKESGEGQGGYAKEMSKEFIEAEMKLFAQQCKEVDILISTALIPGKKAPILFNKEMIESMKEGSVVVDLAAEAGGNFETTKPGELYVHKGITHIGYTDLPSRMATQASTLYSNNITKLLKAISPDKDNFYFEVKDDFDFGTMGHVIRGTVVMKDGQVIFPAPTPKNIPQGAPVKQKTVAELEAEKAATITPFRKTMTSASVYTAGLTGILGLGIAAPNLAFSQMVTTFGLAGIVGYHTVWGVTPALHSPLMSVTNAISGLTAVGGLVLMGGHLYPSTTSQGLAALATFISSVNIAGGFLVTQRMLDMFKRPTDPPEYNYLYLLPAGTFVGGYLASLYSGYNIEQIMYLGSGLCCVGALAGLSTQGTARLGNALGMIGVAGGLAATLGGLKPCPELLAQMSGAMALGGTIGLTIAKRIQISDLPQLVAAFHSLVGLAAVLTCIAEYIVEYPHFATDAAANLTKIVAYLGTYIGGVTFSGSLIAYGKLQGILKSAPLLLPGRHLLNAGLLAASVGGIIPFMMDPSFTTGIICLGSVSALSAVMGVTLTAAIGGADMPVVITVLNSYSGWALCAEGFLLNNNLLTIVGALIGSSGAILSYIMCVAMNRSLANVILGGYGTTSTAGGKPMEISGTHTEINLDNAIDMIREANSIIITPGYGLCAAKAQYPIADLVKMLSEQGKKVRFGIHPVAGRMPGQLNVLLAEAGVPYDIVLEMDEINHDFPDTDLVLVIGANDTVNSAAQEDPNSIIAGMPVLEVWKSKQVIVMKRSLGVGYAAVDNPIFYKPNTAMLLGDAKKTCDALQAKVRESYQK</sequence>
<dbReference type="SUPFAM" id="SSF51735">
    <property type="entry name" value="NAD(P)-binding Rossmann-fold domains"/>
    <property type="match status" value="1"/>
</dbReference>
<dbReference type="InterPro" id="IPR008142">
    <property type="entry name" value="AlaDH/PNT_CS1"/>
</dbReference>
<feature type="transmembrane region" description="Helical" evidence="11">
    <location>
        <begin position="419"/>
        <end position="439"/>
    </location>
</feature>
<feature type="transmembrane region" description="Helical" evidence="11">
    <location>
        <begin position="720"/>
        <end position="738"/>
    </location>
</feature>
<dbReference type="SMART" id="SM01002">
    <property type="entry name" value="AlaDh_PNT_C"/>
    <property type="match status" value="1"/>
</dbReference>
<evidence type="ECO:0000256" key="1">
    <source>
        <dbReference type="ARBA" id="ARBA00004141"/>
    </source>
</evidence>
<feature type="transmembrane region" description="Helical" evidence="11">
    <location>
        <begin position="799"/>
        <end position="820"/>
    </location>
</feature>
<evidence type="ECO:0000256" key="5">
    <source>
        <dbReference type="ARBA" id="ARBA00022857"/>
    </source>
</evidence>
<dbReference type="CDD" id="cd05304">
    <property type="entry name" value="Rubrum_tdh"/>
    <property type="match status" value="1"/>
</dbReference>
<dbReference type="Proteomes" id="UP000694544">
    <property type="component" value="Unplaced"/>
</dbReference>
<feature type="transmembrane region" description="Helical" evidence="11">
    <location>
        <begin position="681"/>
        <end position="700"/>
    </location>
</feature>
<proteinExistence type="inferred from homology"/>
<dbReference type="PANTHER" id="PTHR10160">
    <property type="entry name" value="NAD(P) TRANSHYDROGENASE"/>
    <property type="match status" value="1"/>
</dbReference>
<evidence type="ECO:0000259" key="13">
    <source>
        <dbReference type="SMART" id="SM01003"/>
    </source>
</evidence>
<accession>A0A8C6FTF1</accession>
<dbReference type="InterPro" id="IPR034300">
    <property type="entry name" value="PNTB-like"/>
</dbReference>
<dbReference type="SUPFAM" id="SSF52467">
    <property type="entry name" value="DHS-like NAD/FAD-binding domain"/>
    <property type="match status" value="1"/>
</dbReference>
<evidence type="ECO:0000256" key="3">
    <source>
        <dbReference type="ARBA" id="ARBA00012943"/>
    </source>
</evidence>
<dbReference type="Gene3D" id="3.40.50.720">
    <property type="entry name" value="NAD(P)-binding Rossmann-like Domain"/>
    <property type="match status" value="3"/>
</dbReference>
<dbReference type="SMART" id="SM01003">
    <property type="entry name" value="AlaDh_PNT_N"/>
    <property type="match status" value="1"/>
</dbReference>
<dbReference type="GO" id="GO:0006740">
    <property type="term" value="P:NADPH regeneration"/>
    <property type="evidence" value="ECO:0007669"/>
    <property type="project" value="TreeGrafter"/>
</dbReference>
<evidence type="ECO:0000256" key="6">
    <source>
        <dbReference type="ARBA" id="ARBA00022967"/>
    </source>
</evidence>
<dbReference type="FunFam" id="3.40.50.720:FF:000063">
    <property type="entry name" value="NAD(P) transhydrogenase subunit alpha"/>
    <property type="match status" value="1"/>
</dbReference>
<dbReference type="Gene3D" id="3.40.50.1220">
    <property type="entry name" value="TPP-binding domain"/>
    <property type="match status" value="1"/>
</dbReference>
<keyword evidence="15" id="KW-1185">Reference proteome</keyword>
<evidence type="ECO:0000256" key="8">
    <source>
        <dbReference type="ARBA" id="ARBA00023027"/>
    </source>
</evidence>
<evidence type="ECO:0000256" key="9">
    <source>
        <dbReference type="ARBA" id="ARBA00023136"/>
    </source>
</evidence>
<dbReference type="GeneTree" id="ENSGT00390000004624"/>
<keyword evidence="7 11" id="KW-1133">Transmembrane helix</keyword>
<keyword evidence="8" id="KW-0520">NAD</keyword>
<feature type="transmembrane region" description="Helical" evidence="11">
    <location>
        <begin position="613"/>
        <end position="632"/>
    </location>
</feature>
<gene>
    <name evidence="14" type="primary">NNT</name>
</gene>
<feature type="transmembrane region" description="Helical" evidence="11">
    <location>
        <begin position="644"/>
        <end position="665"/>
    </location>
</feature>
<dbReference type="GO" id="GO:0016491">
    <property type="term" value="F:oxidoreductase activity"/>
    <property type="evidence" value="ECO:0007669"/>
    <property type="project" value="InterPro"/>
</dbReference>
<feature type="transmembrane region" description="Helical" evidence="11">
    <location>
        <begin position="498"/>
        <end position="518"/>
    </location>
</feature>
<dbReference type="AlphaFoldDB" id="A0A8C6FTF1"/>
<evidence type="ECO:0000256" key="11">
    <source>
        <dbReference type="SAM" id="Phobius"/>
    </source>
</evidence>
<name>A0A8C6FTF1_MOSMO</name>
<feature type="domain" description="Alanine dehydrogenase/pyridine nucleotide transhydrogenase NAD(H)-binding" evidence="12">
    <location>
        <begin position="164"/>
        <end position="313"/>
    </location>
</feature>
<dbReference type="FunFam" id="3.40.50.1220:FF:000002">
    <property type="entry name" value="NAD(P) transhydrogenase subunit beta"/>
    <property type="match status" value="1"/>
</dbReference>
<dbReference type="Pfam" id="PF02233">
    <property type="entry name" value="PNTB"/>
    <property type="match status" value="1"/>
</dbReference>
<feature type="domain" description="Alanine dehydrogenase/pyridine nucleotide transhydrogenase N-terminal" evidence="13">
    <location>
        <begin position="60"/>
        <end position="199"/>
    </location>
</feature>
<evidence type="ECO:0000256" key="10">
    <source>
        <dbReference type="ARBA" id="ARBA00048202"/>
    </source>
</evidence>
<evidence type="ECO:0000256" key="7">
    <source>
        <dbReference type="ARBA" id="ARBA00022989"/>
    </source>
</evidence>
<comment type="catalytic activity">
    <reaction evidence="10">
        <text>NAD(+) + NADPH + H(+)(in) = NADH + NADP(+) + H(+)(out)</text>
        <dbReference type="Rhea" id="RHEA:47992"/>
        <dbReference type="ChEBI" id="CHEBI:15378"/>
        <dbReference type="ChEBI" id="CHEBI:57540"/>
        <dbReference type="ChEBI" id="CHEBI:57783"/>
        <dbReference type="ChEBI" id="CHEBI:57945"/>
        <dbReference type="ChEBI" id="CHEBI:58349"/>
        <dbReference type="EC" id="7.1.1.1"/>
    </reaction>
</comment>
<evidence type="ECO:0000256" key="4">
    <source>
        <dbReference type="ARBA" id="ARBA00022692"/>
    </source>
</evidence>
<dbReference type="Pfam" id="PF05222">
    <property type="entry name" value="AlaDh_PNT_N"/>
    <property type="match status" value="1"/>
</dbReference>
<evidence type="ECO:0000256" key="2">
    <source>
        <dbReference type="ARBA" id="ARBA00005624"/>
    </source>
</evidence>
<feature type="transmembrane region" description="Helical" evidence="11">
    <location>
        <begin position="563"/>
        <end position="580"/>
    </location>
</feature>
<reference evidence="14" key="2">
    <citation type="submission" date="2025-09" db="UniProtKB">
        <authorList>
            <consortium name="Ensembl"/>
        </authorList>
    </citation>
    <scope>IDENTIFICATION</scope>
</reference>
<keyword evidence="4 11" id="KW-0812">Transmembrane</keyword>
<protein>
    <recommendedName>
        <fullName evidence="3">proton-translocating NAD(P)(+) transhydrogenase</fullName>
        <ecNumber evidence="3">7.1.1.1</ecNumber>
    </recommendedName>
</protein>
<feature type="transmembrane region" description="Helical" evidence="11">
    <location>
        <begin position="445"/>
        <end position="464"/>
    </location>
</feature>
<feature type="transmembrane region" description="Helical" evidence="11">
    <location>
        <begin position="538"/>
        <end position="557"/>
    </location>
</feature>
<dbReference type="PROSITE" id="PS00836">
    <property type="entry name" value="ALADH_PNT_1"/>
    <property type="match status" value="1"/>
</dbReference>
<keyword evidence="6" id="KW-1278">Translocase</keyword>
<evidence type="ECO:0000259" key="12">
    <source>
        <dbReference type="SMART" id="SM01002"/>
    </source>
</evidence>
<dbReference type="InterPro" id="IPR007886">
    <property type="entry name" value="AlaDH/PNT_N"/>
</dbReference>
<dbReference type="Ensembl" id="ENSMMST00000031694.1">
    <property type="protein sequence ID" value="ENSMMSP00000028784.1"/>
    <property type="gene ID" value="ENSMMSG00000021524.1"/>
</dbReference>
<dbReference type="InterPro" id="IPR007698">
    <property type="entry name" value="AlaDH/PNT_NAD(H)-bd"/>
</dbReference>
<dbReference type="InterPro" id="IPR036291">
    <property type="entry name" value="NAD(P)-bd_dom_sf"/>
</dbReference>
<dbReference type="PANTHER" id="PTHR10160:SF22">
    <property type="entry name" value="NAD(P) TRANSHYDROGENASE, MITOCHONDRIAL"/>
    <property type="match status" value="1"/>
</dbReference>
<dbReference type="GO" id="GO:0005743">
    <property type="term" value="C:mitochondrial inner membrane"/>
    <property type="evidence" value="ECO:0007669"/>
    <property type="project" value="TreeGrafter"/>
</dbReference>
<comment type="subcellular location">
    <subcellularLocation>
        <location evidence="1">Membrane</location>
        <topology evidence="1">Multi-pass membrane protein</topology>
    </subcellularLocation>
</comment>
<dbReference type="EC" id="7.1.1.1" evidence="3"/>
<feature type="transmembrane region" description="Helical" evidence="11">
    <location>
        <begin position="471"/>
        <end position="492"/>
    </location>
</feature>
<dbReference type="GO" id="GO:0008750">
    <property type="term" value="F:proton-translocating NAD(P)+ transhydrogenase activity"/>
    <property type="evidence" value="ECO:0007669"/>
    <property type="project" value="UniProtKB-EC"/>
</dbReference>
<reference evidence="14" key="1">
    <citation type="submission" date="2025-08" db="UniProtKB">
        <authorList>
            <consortium name="Ensembl"/>
        </authorList>
    </citation>
    <scope>IDENTIFICATION</scope>
</reference>
<dbReference type="GO" id="GO:0050661">
    <property type="term" value="F:NADP binding"/>
    <property type="evidence" value="ECO:0007669"/>
    <property type="project" value="TreeGrafter"/>
</dbReference>
<keyword evidence="5" id="KW-0521">NADP</keyword>
<dbReference type="Pfam" id="PF12769">
    <property type="entry name" value="PNTB_4TM"/>
    <property type="match status" value="1"/>
</dbReference>
<organism evidence="14 15">
    <name type="scientific">Moschus moschiferus</name>
    <name type="common">Siberian musk deer</name>
    <name type="synonym">Moschus sibiricus</name>
    <dbReference type="NCBI Taxonomy" id="68415"/>
    <lineage>
        <taxon>Eukaryota</taxon>
        <taxon>Metazoa</taxon>
        <taxon>Chordata</taxon>
        <taxon>Craniata</taxon>
        <taxon>Vertebrata</taxon>
        <taxon>Euteleostomi</taxon>
        <taxon>Mammalia</taxon>
        <taxon>Eutheria</taxon>
        <taxon>Laurasiatheria</taxon>
        <taxon>Artiodactyla</taxon>
        <taxon>Ruminantia</taxon>
        <taxon>Pecora</taxon>
        <taxon>Moschidae</taxon>
        <taxon>Moschus</taxon>
    </lineage>
</organism>
<evidence type="ECO:0000313" key="14">
    <source>
        <dbReference type="Ensembl" id="ENSMMSP00000028784.1"/>
    </source>
</evidence>
<keyword evidence="9 11" id="KW-0472">Membrane</keyword>
<dbReference type="InterPro" id="IPR024605">
    <property type="entry name" value="NADP_transhyd_a_C"/>
</dbReference>
<dbReference type="SUPFAM" id="SSF52283">
    <property type="entry name" value="Formate/glycerate dehydrogenase catalytic domain-like"/>
    <property type="match status" value="1"/>
</dbReference>
<dbReference type="InterPro" id="IPR029035">
    <property type="entry name" value="DHS-like_NAD/FAD-binding_dom"/>
</dbReference>
<comment type="similarity">
    <text evidence="2">In the N-terminal section; belongs to the AlaDH/PNT family.</text>
</comment>